<dbReference type="Proteomes" id="UP000053237">
    <property type="component" value="Unassembled WGS sequence"/>
</dbReference>
<organism evidence="1 2">
    <name type="scientific">Albugo candida</name>
    <dbReference type="NCBI Taxonomy" id="65357"/>
    <lineage>
        <taxon>Eukaryota</taxon>
        <taxon>Sar</taxon>
        <taxon>Stramenopiles</taxon>
        <taxon>Oomycota</taxon>
        <taxon>Peronosporomycetes</taxon>
        <taxon>Albuginales</taxon>
        <taxon>Albuginaceae</taxon>
        <taxon>Albugo</taxon>
    </lineage>
</organism>
<gene>
    <name evidence="1" type="ORF">BN9_134600</name>
</gene>
<accession>A0A024FYM2</accession>
<name>A0A024FYM2_9STRA</name>
<keyword evidence="2" id="KW-1185">Reference proteome</keyword>
<sequence>MSLNLRVWRTVSRQEVVKAHADSQYEWLCTDEEVLDELSYDSLPNKRHKSCPDAIVEAWNMEYVVLHEDWMGKLKGAYAMRSTIGVDMSTLPYKRIKFNHHLRALPYYQTLSTQLLTAITKLADLFAQLAFEQREPSRYCLMGHQSHIVFSLGVSEMNEATSDYKALSVNVNVEG</sequence>
<dbReference type="AlphaFoldDB" id="A0A024FYM2"/>
<proteinExistence type="predicted"/>
<protein>
    <submittedName>
        <fullName evidence="1">Uncharacterized protein</fullName>
    </submittedName>
</protein>
<dbReference type="EMBL" id="CAIX01002022">
    <property type="protein sequence ID" value="CCI11774.1"/>
    <property type="molecule type" value="Genomic_DNA"/>
</dbReference>
<dbReference type="InParanoid" id="A0A024FYM2"/>
<comment type="caution">
    <text evidence="1">The sequence shown here is derived from an EMBL/GenBank/DDBJ whole genome shotgun (WGS) entry which is preliminary data.</text>
</comment>
<evidence type="ECO:0000313" key="1">
    <source>
        <dbReference type="EMBL" id="CCI11774.1"/>
    </source>
</evidence>
<reference evidence="1 2" key="1">
    <citation type="submission" date="2012-05" db="EMBL/GenBank/DDBJ databases">
        <title>Recombination and specialization in a pathogen metapopulation.</title>
        <authorList>
            <person name="Gardiner A."/>
            <person name="Kemen E."/>
            <person name="Schultz-Larsen T."/>
            <person name="MacLean D."/>
            <person name="Van Oosterhout C."/>
            <person name="Jones J.D.G."/>
        </authorList>
    </citation>
    <scope>NUCLEOTIDE SEQUENCE [LARGE SCALE GENOMIC DNA]</scope>
    <source>
        <strain evidence="1 2">Ac Nc2</strain>
    </source>
</reference>
<evidence type="ECO:0000313" key="2">
    <source>
        <dbReference type="Proteomes" id="UP000053237"/>
    </source>
</evidence>